<sequence>AYKQFGSDVLVFAMPENRISIAALTASLDAFCSLLTLMYTDVRRAFSECDRNWLDRVLAVMFYNALGCSSSSSSSLSHKLVLAVNDH</sequence>
<dbReference type="AlphaFoldDB" id="A0A0B7BZI2"/>
<feature type="non-terminal residue" evidence="1">
    <location>
        <position position="1"/>
    </location>
</feature>
<organism evidence="1">
    <name type="scientific">Arion vulgaris</name>
    <dbReference type="NCBI Taxonomy" id="1028688"/>
    <lineage>
        <taxon>Eukaryota</taxon>
        <taxon>Metazoa</taxon>
        <taxon>Spiralia</taxon>
        <taxon>Lophotrochozoa</taxon>
        <taxon>Mollusca</taxon>
        <taxon>Gastropoda</taxon>
        <taxon>Heterobranchia</taxon>
        <taxon>Euthyneura</taxon>
        <taxon>Panpulmonata</taxon>
        <taxon>Eupulmonata</taxon>
        <taxon>Stylommatophora</taxon>
        <taxon>Helicina</taxon>
        <taxon>Arionoidea</taxon>
        <taxon>Arionidae</taxon>
        <taxon>Arion</taxon>
    </lineage>
</organism>
<protein>
    <submittedName>
        <fullName evidence="1">Uncharacterized protein</fullName>
    </submittedName>
</protein>
<proteinExistence type="predicted"/>
<name>A0A0B7BZI2_9EUPU</name>
<reference evidence="1" key="1">
    <citation type="submission" date="2014-12" db="EMBL/GenBank/DDBJ databases">
        <title>Insight into the proteome of Arion vulgaris.</title>
        <authorList>
            <person name="Aradska J."/>
            <person name="Bulat T."/>
            <person name="Smidak R."/>
            <person name="Sarate P."/>
            <person name="Gangsoo J."/>
            <person name="Sialana F."/>
            <person name="Bilban M."/>
            <person name="Lubec G."/>
        </authorList>
    </citation>
    <scope>NUCLEOTIDE SEQUENCE</scope>
    <source>
        <tissue evidence="1">Skin</tissue>
    </source>
</reference>
<accession>A0A0B7BZI2</accession>
<dbReference type="EMBL" id="HACG01051748">
    <property type="protein sequence ID" value="CEK98619.1"/>
    <property type="molecule type" value="Transcribed_RNA"/>
</dbReference>
<evidence type="ECO:0000313" key="1">
    <source>
        <dbReference type="EMBL" id="CEK98619.1"/>
    </source>
</evidence>
<feature type="non-terminal residue" evidence="1">
    <location>
        <position position="87"/>
    </location>
</feature>
<gene>
    <name evidence="1" type="primary">ORF219169</name>
</gene>